<sequence>MGSLTGKFSKGILGDFIFKAAKNSIKKQSGPLWMYTSIMARSVFIEYSLQETKRVRQGQ</sequence>
<proteinExistence type="predicted"/>
<dbReference type="KEGG" id="pcm:AY601_4172"/>
<accession>A0A127VID4</accession>
<dbReference type="AlphaFoldDB" id="A0A127VID4"/>
<dbReference type="Proteomes" id="UP000071561">
    <property type="component" value="Chromosome"/>
</dbReference>
<evidence type="ECO:0000313" key="1">
    <source>
        <dbReference type="EMBL" id="AMQ01022.1"/>
    </source>
</evidence>
<dbReference type="EMBL" id="CP014504">
    <property type="protein sequence ID" value="AMQ01022.1"/>
    <property type="molecule type" value="Genomic_DNA"/>
</dbReference>
<evidence type="ECO:0000313" key="2">
    <source>
        <dbReference type="Proteomes" id="UP000071561"/>
    </source>
</evidence>
<name>A0A127VID4_9SPHI</name>
<reference evidence="1 2" key="1">
    <citation type="submission" date="2016-03" db="EMBL/GenBank/DDBJ databases">
        <title>Complete genome sequence of Pedobacter cryoconitis PAMC 27485.</title>
        <authorList>
            <person name="Lee J."/>
            <person name="Kim O.-S."/>
        </authorList>
    </citation>
    <scope>NUCLEOTIDE SEQUENCE [LARGE SCALE GENOMIC DNA]</scope>
    <source>
        <strain evidence="1 2">PAMC 27485</strain>
    </source>
</reference>
<keyword evidence="2" id="KW-1185">Reference proteome</keyword>
<protein>
    <submittedName>
        <fullName evidence="1">Uncharacterized protein</fullName>
    </submittedName>
</protein>
<gene>
    <name evidence="1" type="ORF">AY601_4172</name>
</gene>
<organism evidence="1 2">
    <name type="scientific">Pedobacter cryoconitis</name>
    <dbReference type="NCBI Taxonomy" id="188932"/>
    <lineage>
        <taxon>Bacteria</taxon>
        <taxon>Pseudomonadati</taxon>
        <taxon>Bacteroidota</taxon>
        <taxon>Sphingobacteriia</taxon>
        <taxon>Sphingobacteriales</taxon>
        <taxon>Sphingobacteriaceae</taxon>
        <taxon>Pedobacter</taxon>
    </lineage>
</organism>